<accession>A0A316E5A7</accession>
<evidence type="ECO:0000313" key="3">
    <source>
        <dbReference type="EMBL" id="PWK25266.1"/>
    </source>
</evidence>
<evidence type="ECO:0000313" key="2">
    <source>
        <dbReference type="EMBL" id="MBD1259812.1"/>
    </source>
</evidence>
<gene>
    <name evidence="2" type="ORF">HZY62_04375</name>
    <name evidence="3" type="ORF">LX92_00004</name>
</gene>
<reference evidence="2 5" key="2">
    <citation type="submission" date="2020-07" db="EMBL/GenBank/DDBJ databases">
        <title>The draft genome sequence of Maribacter polysiphoniae KCTC 22021.</title>
        <authorList>
            <person name="Mu L."/>
        </authorList>
    </citation>
    <scope>NUCLEOTIDE SEQUENCE [LARGE SCALE GENOMIC DNA]</scope>
    <source>
        <strain evidence="2 5">KCTC 22021</strain>
    </source>
</reference>
<dbReference type="Proteomes" id="UP000651837">
    <property type="component" value="Unassembled WGS sequence"/>
</dbReference>
<dbReference type="OrthoDB" id="797149at2"/>
<reference evidence="3 4" key="1">
    <citation type="submission" date="2018-05" db="EMBL/GenBank/DDBJ databases">
        <title>Genomic Encyclopedia of Archaeal and Bacterial Type Strains, Phase II (KMG-II): from individual species to whole genera.</title>
        <authorList>
            <person name="Goeker M."/>
        </authorList>
    </citation>
    <scope>NUCLEOTIDE SEQUENCE [LARGE SCALE GENOMIC DNA]</scope>
    <source>
        <strain evidence="3 4">DSM 23514</strain>
    </source>
</reference>
<evidence type="ECO:0000313" key="5">
    <source>
        <dbReference type="Proteomes" id="UP000651837"/>
    </source>
</evidence>
<sequence>MNISVLDIVKSDLATNLSDGVALFDVIKTKKPSEITISFVGVRLISTLFLNESIGRYATMNSKTIQELKFEYPQGKEMFAHKVDDVIENALLGDEYDNFVDKALLSM</sequence>
<dbReference type="RefSeq" id="WP_109648240.1">
    <property type="nucleotide sequence ID" value="NZ_JACWLN010000002.1"/>
</dbReference>
<dbReference type="InterPro" id="IPR025474">
    <property type="entry name" value="DUF4325"/>
</dbReference>
<dbReference type="AlphaFoldDB" id="A0A316E5A7"/>
<protein>
    <submittedName>
        <fullName evidence="2">DUF4325 domain-containing protein</fullName>
    </submittedName>
</protein>
<keyword evidence="5" id="KW-1185">Reference proteome</keyword>
<name>A0A316E5A7_9FLAO</name>
<dbReference type="Proteomes" id="UP000245667">
    <property type="component" value="Unassembled WGS sequence"/>
</dbReference>
<dbReference type="Pfam" id="PF14213">
    <property type="entry name" value="DUF4325"/>
    <property type="match status" value="1"/>
</dbReference>
<evidence type="ECO:0000313" key="4">
    <source>
        <dbReference type="Proteomes" id="UP000245667"/>
    </source>
</evidence>
<dbReference type="EMBL" id="JACWLN010000002">
    <property type="protein sequence ID" value="MBD1259812.1"/>
    <property type="molecule type" value="Genomic_DNA"/>
</dbReference>
<comment type="caution">
    <text evidence="3">The sequence shown here is derived from an EMBL/GenBank/DDBJ whole genome shotgun (WGS) entry which is preliminary data.</text>
</comment>
<proteinExistence type="predicted"/>
<evidence type="ECO:0000259" key="1">
    <source>
        <dbReference type="Pfam" id="PF14213"/>
    </source>
</evidence>
<organism evidence="3 4">
    <name type="scientific">Maribacter polysiphoniae</name>
    <dbReference type="NCBI Taxonomy" id="429344"/>
    <lineage>
        <taxon>Bacteria</taxon>
        <taxon>Pseudomonadati</taxon>
        <taxon>Bacteroidota</taxon>
        <taxon>Flavobacteriia</taxon>
        <taxon>Flavobacteriales</taxon>
        <taxon>Flavobacteriaceae</taxon>
        <taxon>Maribacter</taxon>
    </lineage>
</organism>
<feature type="domain" description="DUF4325" evidence="1">
    <location>
        <begin position="19"/>
        <end position="66"/>
    </location>
</feature>
<dbReference type="EMBL" id="QGGQ01000001">
    <property type="protein sequence ID" value="PWK25266.1"/>
    <property type="molecule type" value="Genomic_DNA"/>
</dbReference>